<proteinExistence type="predicted"/>
<dbReference type="InterPro" id="IPR000073">
    <property type="entry name" value="AB_hydrolase_1"/>
</dbReference>
<feature type="domain" description="AB hydrolase-1" evidence="3">
    <location>
        <begin position="59"/>
        <end position="109"/>
    </location>
</feature>
<evidence type="ECO:0000259" key="4">
    <source>
        <dbReference type="Pfam" id="PF04083"/>
    </source>
</evidence>
<dbReference type="Pfam" id="PF00561">
    <property type="entry name" value="Abhydrolase_1"/>
    <property type="match status" value="1"/>
</dbReference>
<dbReference type="InterPro" id="IPR006693">
    <property type="entry name" value="AB_hydrolase_lipase"/>
</dbReference>
<dbReference type="InterPro" id="IPR029058">
    <property type="entry name" value="AB_hydrolase_fold"/>
</dbReference>
<dbReference type="Pfam" id="PF04083">
    <property type="entry name" value="Abhydro_lipase"/>
    <property type="match status" value="1"/>
</dbReference>
<dbReference type="EMBL" id="JAIPUX010001880">
    <property type="protein sequence ID" value="KAH0623582.1"/>
    <property type="molecule type" value="Genomic_DNA"/>
</dbReference>
<keyword evidence="1" id="KW-0442">Lipid degradation</keyword>
<protein>
    <submittedName>
        <fullName evidence="5">Uncharacterized protein</fullName>
    </submittedName>
</protein>
<keyword evidence="2" id="KW-0443">Lipid metabolism</keyword>
<dbReference type="Proteomes" id="UP000826234">
    <property type="component" value="Unassembled WGS sequence"/>
</dbReference>
<evidence type="ECO:0000259" key="3">
    <source>
        <dbReference type="Pfam" id="PF00561"/>
    </source>
</evidence>
<evidence type="ECO:0000313" key="6">
    <source>
        <dbReference type="Proteomes" id="UP000826234"/>
    </source>
</evidence>
<name>A0ABQ7T272_PHRPL</name>
<comment type="caution">
    <text evidence="5">The sequence shown here is derived from an EMBL/GenBank/DDBJ whole genome shotgun (WGS) entry which is preliminary data.</text>
</comment>
<evidence type="ECO:0000313" key="5">
    <source>
        <dbReference type="EMBL" id="KAH0623582.1"/>
    </source>
</evidence>
<organism evidence="5 6">
    <name type="scientific">Phrynosoma platyrhinos</name>
    <name type="common">Desert horned lizard</name>
    <dbReference type="NCBI Taxonomy" id="52577"/>
    <lineage>
        <taxon>Eukaryota</taxon>
        <taxon>Metazoa</taxon>
        <taxon>Chordata</taxon>
        <taxon>Craniata</taxon>
        <taxon>Vertebrata</taxon>
        <taxon>Euteleostomi</taxon>
        <taxon>Lepidosauria</taxon>
        <taxon>Squamata</taxon>
        <taxon>Bifurcata</taxon>
        <taxon>Unidentata</taxon>
        <taxon>Episquamata</taxon>
        <taxon>Toxicofera</taxon>
        <taxon>Iguania</taxon>
        <taxon>Phrynosomatidae</taxon>
        <taxon>Phrynosomatinae</taxon>
        <taxon>Phrynosoma</taxon>
    </lineage>
</organism>
<feature type="domain" description="Partial AB-hydrolase lipase" evidence="4">
    <location>
        <begin position="2"/>
        <end position="37"/>
    </location>
</feature>
<gene>
    <name evidence="5" type="ORF">JD844_006496</name>
</gene>
<keyword evidence="6" id="KW-1185">Reference proteome</keyword>
<reference evidence="5 6" key="1">
    <citation type="journal article" date="2022" name="Gigascience">
        <title>A chromosome-level genome assembly and annotation of the desert horned lizard, Phrynosoma platyrhinos, provides insight into chromosomal rearrangements among reptiles.</title>
        <authorList>
            <person name="Koochekian N."/>
            <person name="Ascanio A."/>
            <person name="Farleigh K."/>
            <person name="Card D.C."/>
            <person name="Schield D.R."/>
            <person name="Castoe T.A."/>
            <person name="Jezkova T."/>
        </authorList>
    </citation>
    <scope>NUCLEOTIDE SEQUENCE [LARGE SCALE GENOMIC DNA]</scope>
    <source>
        <strain evidence="5">NK-2021</strain>
    </source>
</reference>
<evidence type="ECO:0000256" key="1">
    <source>
        <dbReference type="ARBA" id="ARBA00022963"/>
    </source>
</evidence>
<sequence length="242" mass="27344">MSEVIQYQGYPNEEYEVLTDNGYYLPINRIPYGSTNSGNSDCYGRVISNTNASLFLLFCYSFHEMGMNDLPAIINFILAKTGQEKIFYIGHSQGSTIAFIAFSAIPQLAQKIKVFFAFGPVAFLNHSKSPYPKLAFLADNVGKVKKSGVFKAFDYGSENVKKYHQGTPPAYNIQGMDVPIAVWSGGSDIMATPKDTEQLLPLLRNLIYYKEIPHWMHYDFIFGLDAHQEVYDELIEIVQNFP</sequence>
<dbReference type="SUPFAM" id="SSF53474">
    <property type="entry name" value="alpha/beta-Hydrolases"/>
    <property type="match status" value="1"/>
</dbReference>
<evidence type="ECO:0000256" key="2">
    <source>
        <dbReference type="ARBA" id="ARBA00023098"/>
    </source>
</evidence>
<dbReference type="Gene3D" id="3.40.50.1820">
    <property type="entry name" value="alpha/beta hydrolase"/>
    <property type="match status" value="2"/>
</dbReference>
<dbReference type="PANTHER" id="PTHR11005">
    <property type="entry name" value="LYSOSOMAL ACID LIPASE-RELATED"/>
    <property type="match status" value="1"/>
</dbReference>
<accession>A0ABQ7T272</accession>